<feature type="transmembrane region" description="Helical" evidence="1">
    <location>
        <begin position="40"/>
        <end position="61"/>
    </location>
</feature>
<keyword evidence="3" id="KW-1185">Reference proteome</keyword>
<keyword evidence="1" id="KW-0812">Transmembrane</keyword>
<organism evidence="2 3">
    <name type="scientific">Psychrobacter saeujeotis</name>
    <dbReference type="NCBI Taxonomy" id="3143436"/>
    <lineage>
        <taxon>Bacteria</taxon>
        <taxon>Pseudomonadati</taxon>
        <taxon>Pseudomonadota</taxon>
        <taxon>Gammaproteobacteria</taxon>
        <taxon>Moraxellales</taxon>
        <taxon>Moraxellaceae</taxon>
        <taxon>Psychrobacter</taxon>
    </lineage>
</organism>
<proteinExistence type="predicted"/>
<protein>
    <recommendedName>
        <fullName evidence="4">DUF3955 domain-containing protein</fullName>
    </recommendedName>
</protein>
<evidence type="ECO:0000256" key="1">
    <source>
        <dbReference type="SAM" id="Phobius"/>
    </source>
</evidence>
<evidence type="ECO:0008006" key="4">
    <source>
        <dbReference type="Google" id="ProtNLM"/>
    </source>
</evidence>
<reference evidence="2 3" key="1">
    <citation type="submission" date="2024-05" db="EMBL/GenBank/DDBJ databases">
        <authorList>
            <person name="Kim H.-Y."/>
            <person name="Kim E."/>
            <person name="Cai Y."/>
            <person name="Yang S.-M."/>
            <person name="Lee W."/>
        </authorList>
    </citation>
    <scope>NUCLEOTIDE SEQUENCE [LARGE SCALE GENOMIC DNA]</scope>
    <source>
        <strain evidence="2 3">FBL11</strain>
    </source>
</reference>
<dbReference type="RefSeq" id="WP_299221264.1">
    <property type="nucleotide sequence ID" value="NZ_JBDGHN010000008.1"/>
</dbReference>
<sequence>MKSKLFIGGSILLALAAFSGLMETMFYGDIDSEGVLQESLFLPLTFICLALSVTFYALSLIMQVKTRLTHN</sequence>
<keyword evidence="1" id="KW-1133">Transmembrane helix</keyword>
<keyword evidence="1" id="KW-0472">Membrane</keyword>
<name>A0ABU9XCS6_9GAMM</name>
<evidence type="ECO:0000313" key="2">
    <source>
        <dbReference type="EMBL" id="MEN2752536.1"/>
    </source>
</evidence>
<gene>
    <name evidence="2" type="ORF">AAIR29_12940</name>
</gene>
<accession>A0ABU9XCS6</accession>
<dbReference type="EMBL" id="JBDGHN010000008">
    <property type="protein sequence ID" value="MEN2752536.1"/>
    <property type="molecule type" value="Genomic_DNA"/>
</dbReference>
<comment type="caution">
    <text evidence="2">The sequence shown here is derived from an EMBL/GenBank/DDBJ whole genome shotgun (WGS) entry which is preliminary data.</text>
</comment>
<dbReference type="Proteomes" id="UP001461960">
    <property type="component" value="Unassembled WGS sequence"/>
</dbReference>
<evidence type="ECO:0000313" key="3">
    <source>
        <dbReference type="Proteomes" id="UP001461960"/>
    </source>
</evidence>